<dbReference type="InterPro" id="IPR029069">
    <property type="entry name" value="HotDog_dom_sf"/>
</dbReference>
<dbReference type="PANTHER" id="PTHR47260:SF6">
    <property type="entry name" value="THIOESTERASE DOMAIN-CONTAINING PROTEIN"/>
    <property type="match status" value="1"/>
</dbReference>
<keyword evidence="3" id="KW-1185">Reference proteome</keyword>
<dbReference type="Proteomes" id="UP000469559">
    <property type="component" value="Unassembled WGS sequence"/>
</dbReference>
<organism evidence="2 3">
    <name type="scientific">Lachnellula arida</name>
    <dbReference type="NCBI Taxonomy" id="1316785"/>
    <lineage>
        <taxon>Eukaryota</taxon>
        <taxon>Fungi</taxon>
        <taxon>Dikarya</taxon>
        <taxon>Ascomycota</taxon>
        <taxon>Pezizomycotina</taxon>
        <taxon>Leotiomycetes</taxon>
        <taxon>Helotiales</taxon>
        <taxon>Lachnaceae</taxon>
        <taxon>Lachnellula</taxon>
    </lineage>
</organism>
<accession>A0A8T9B4P7</accession>
<comment type="caution">
    <text evidence="2">The sequence shown here is derived from an EMBL/GenBank/DDBJ whole genome shotgun (WGS) entry which is preliminary data.</text>
</comment>
<dbReference type="EMBL" id="QGMF01000710">
    <property type="protein sequence ID" value="TVY14341.1"/>
    <property type="molecule type" value="Genomic_DNA"/>
</dbReference>
<name>A0A8T9B4P7_9HELO</name>
<dbReference type="Pfam" id="PF03061">
    <property type="entry name" value="4HBT"/>
    <property type="match status" value="1"/>
</dbReference>
<dbReference type="InterPro" id="IPR006683">
    <property type="entry name" value="Thioestr_dom"/>
</dbReference>
<dbReference type="SUPFAM" id="SSF54637">
    <property type="entry name" value="Thioesterase/thiol ester dehydrase-isomerase"/>
    <property type="match status" value="1"/>
</dbReference>
<dbReference type="OrthoDB" id="506431at2759"/>
<sequence>MEADEALIRSIPWCAALISGPNIVILPTESRKPKESTEDALFAQTLKTPDTISGCLTFYNANPANNPSASASASTPINQINTLVTLGSAVNGYPHVAHGGLVATLIDEAMGVLLAVNKHPKVAFPDVGRTVTAYLHVTYLKAVVTPSTVLVSARIKETVGRKLFLEAGVEDRWGVALARAEALWIRVDKERERL</sequence>
<evidence type="ECO:0000313" key="2">
    <source>
        <dbReference type="EMBL" id="TVY14341.1"/>
    </source>
</evidence>
<evidence type="ECO:0000259" key="1">
    <source>
        <dbReference type="Pfam" id="PF03061"/>
    </source>
</evidence>
<gene>
    <name evidence="2" type="primary">vlmB</name>
    <name evidence="2" type="ORF">LARI1_G007890</name>
</gene>
<feature type="domain" description="Thioesterase" evidence="1">
    <location>
        <begin position="96"/>
        <end position="171"/>
    </location>
</feature>
<dbReference type="CDD" id="cd03443">
    <property type="entry name" value="PaaI_thioesterase"/>
    <property type="match status" value="1"/>
</dbReference>
<proteinExistence type="predicted"/>
<dbReference type="Gene3D" id="3.10.129.10">
    <property type="entry name" value="Hotdog Thioesterase"/>
    <property type="match status" value="1"/>
</dbReference>
<dbReference type="PANTHER" id="PTHR47260">
    <property type="entry name" value="UPF0644 PROTEIN PB2B4.06"/>
    <property type="match status" value="1"/>
</dbReference>
<evidence type="ECO:0000313" key="3">
    <source>
        <dbReference type="Proteomes" id="UP000469559"/>
    </source>
</evidence>
<protein>
    <submittedName>
        <fullName evidence="2">Verlamelin biosynthesis protein B</fullName>
    </submittedName>
</protein>
<dbReference type="AlphaFoldDB" id="A0A8T9B4P7"/>
<dbReference type="InterPro" id="IPR052061">
    <property type="entry name" value="PTE-AB_protein"/>
</dbReference>
<reference evidence="2 3" key="1">
    <citation type="submission" date="2018-05" db="EMBL/GenBank/DDBJ databases">
        <title>Whole genome sequencing for identification of molecular markers to develop diagnostic detection tools for the regulated plant pathogen Lachnellula willkommii.</title>
        <authorList>
            <person name="Giroux E."/>
            <person name="Bilodeau G."/>
        </authorList>
    </citation>
    <scope>NUCLEOTIDE SEQUENCE [LARGE SCALE GENOMIC DNA]</scope>
    <source>
        <strain evidence="2 3">CBS 203.66</strain>
    </source>
</reference>